<keyword evidence="1" id="KW-0812">Transmembrane</keyword>
<keyword evidence="5" id="KW-1185">Reference proteome</keyword>
<organism evidence="3 4">
    <name type="scientific">Prunus dulcis</name>
    <name type="common">Almond</name>
    <name type="synonym">Amygdalus dulcis</name>
    <dbReference type="NCBI Taxonomy" id="3755"/>
    <lineage>
        <taxon>Eukaryota</taxon>
        <taxon>Viridiplantae</taxon>
        <taxon>Streptophyta</taxon>
        <taxon>Embryophyta</taxon>
        <taxon>Tracheophyta</taxon>
        <taxon>Spermatophyta</taxon>
        <taxon>Magnoliopsida</taxon>
        <taxon>eudicotyledons</taxon>
        <taxon>Gunneridae</taxon>
        <taxon>Pentapetalae</taxon>
        <taxon>rosids</taxon>
        <taxon>fabids</taxon>
        <taxon>Rosales</taxon>
        <taxon>Rosaceae</taxon>
        <taxon>Amygdaloideae</taxon>
        <taxon>Amygdaleae</taxon>
        <taxon>Prunus</taxon>
    </lineage>
</organism>
<dbReference type="EMBL" id="CABIKO010000493">
    <property type="protein sequence ID" value="VVA36978.1"/>
    <property type="molecule type" value="Genomic_DNA"/>
</dbReference>
<evidence type="ECO:0000313" key="4">
    <source>
        <dbReference type="Proteomes" id="UP000327085"/>
    </source>
</evidence>
<dbReference type="InParanoid" id="A0A5E4GBL5"/>
<gene>
    <name evidence="3" type="ORF">ALMOND_2B017334</name>
    <name evidence="2" type="ORF">L3X38_033293</name>
</gene>
<dbReference type="Proteomes" id="UP001054821">
    <property type="component" value="Chromosome 6"/>
</dbReference>
<proteinExistence type="predicted"/>
<dbReference type="Proteomes" id="UP000327085">
    <property type="component" value="Chromosome 6"/>
</dbReference>
<protein>
    <submittedName>
        <fullName evidence="3">Uncharacterized protein</fullName>
    </submittedName>
</protein>
<evidence type="ECO:0000313" key="2">
    <source>
        <dbReference type="EMBL" id="KAI5324220.1"/>
    </source>
</evidence>
<dbReference type="Gramene" id="VVA36978">
    <property type="protein sequence ID" value="VVA36978"/>
    <property type="gene ID" value="Prudul26B017334"/>
</dbReference>
<dbReference type="AlphaFoldDB" id="A0A5E4GBL5"/>
<reference evidence="3" key="1">
    <citation type="submission" date="2019-07" db="EMBL/GenBank/DDBJ databases">
        <authorList>
            <person name="Alioto T."/>
            <person name="Alioto T."/>
            <person name="Gomez Garrido J."/>
        </authorList>
    </citation>
    <scope>NUCLEOTIDE SEQUENCE</scope>
</reference>
<reference evidence="4" key="2">
    <citation type="journal article" date="2020" name="Plant J.">
        <title>Transposons played a major role in the diversification between the closely related almond and peach genomes: results from the almond genome sequence.</title>
        <authorList>
            <person name="Alioto T."/>
            <person name="Alexiou K.G."/>
            <person name="Bardil A."/>
            <person name="Barteri F."/>
            <person name="Castanera R."/>
            <person name="Cruz F."/>
            <person name="Dhingra A."/>
            <person name="Duval H."/>
            <person name="Fernandez I Marti A."/>
            <person name="Frias L."/>
            <person name="Galan B."/>
            <person name="Garcia J.L."/>
            <person name="Howad W."/>
            <person name="Gomez-Garrido J."/>
            <person name="Gut M."/>
            <person name="Julca I."/>
            <person name="Morata J."/>
            <person name="Puigdomenech P."/>
            <person name="Ribeca P."/>
            <person name="Rubio Cabetas M.J."/>
            <person name="Vlasova A."/>
            <person name="Wirthensohn M."/>
            <person name="Garcia-Mas J."/>
            <person name="Gabaldon T."/>
            <person name="Casacuberta J.M."/>
            <person name="Arus P."/>
        </authorList>
    </citation>
    <scope>NUCLEOTIDE SEQUENCE [LARGE SCALE GENOMIC DNA]</scope>
    <source>
        <strain evidence="4">cv. Texas</strain>
    </source>
</reference>
<keyword evidence="1" id="KW-1133">Transmembrane helix</keyword>
<dbReference type="EMBL" id="JAJFAZ020000006">
    <property type="protein sequence ID" value="KAI5324220.1"/>
    <property type="molecule type" value="Genomic_DNA"/>
</dbReference>
<evidence type="ECO:0000313" key="5">
    <source>
        <dbReference type="Proteomes" id="UP001054821"/>
    </source>
</evidence>
<feature type="transmembrane region" description="Helical" evidence="1">
    <location>
        <begin position="66"/>
        <end position="85"/>
    </location>
</feature>
<name>A0A5E4GBL5_PRUDU</name>
<evidence type="ECO:0000256" key="1">
    <source>
        <dbReference type="SAM" id="Phobius"/>
    </source>
</evidence>
<keyword evidence="1" id="KW-0472">Membrane</keyword>
<accession>A0A5E4GBL5</accession>
<evidence type="ECO:0000313" key="3">
    <source>
        <dbReference type="EMBL" id="VVA36978.1"/>
    </source>
</evidence>
<sequence length="101" mass="11036">MVPSVPILDQRTSHLLLALAMTLPSQYQRPSHPDSPSSMPISVSPPPLSVSLPNLAQPQPHRRRTLPLIFLFVSIYLCFYVGLAIRGGDLHVVEEIVGLGS</sequence>
<reference evidence="2 5" key="3">
    <citation type="journal article" date="2022" name="G3 (Bethesda)">
        <title>Whole-genome sequence and methylome profiling of the almond [Prunus dulcis (Mill.) D.A. Webb] cultivar 'Nonpareil'.</title>
        <authorList>
            <person name="D'Amico-Willman K.M."/>
            <person name="Ouma W.Z."/>
            <person name="Meulia T."/>
            <person name="Sideli G.M."/>
            <person name="Gradziel T.M."/>
            <person name="Fresnedo-Ramirez J."/>
        </authorList>
    </citation>
    <scope>NUCLEOTIDE SEQUENCE [LARGE SCALE GENOMIC DNA]</scope>
    <source>
        <strain evidence="2">Clone GOH B32 T37-40</strain>
    </source>
</reference>